<gene>
    <name evidence="2" type="ORF">Q5H92_26575</name>
</gene>
<dbReference type="EMBL" id="JAUQSX010000026">
    <property type="protein sequence ID" value="MDO7849953.1"/>
    <property type="molecule type" value="Genomic_DNA"/>
</dbReference>
<proteinExistence type="predicted"/>
<evidence type="ECO:0008006" key="4">
    <source>
        <dbReference type="Google" id="ProtNLM"/>
    </source>
</evidence>
<feature type="region of interest" description="Disordered" evidence="1">
    <location>
        <begin position="67"/>
        <end position="107"/>
    </location>
</feature>
<sequence length="107" mass="11974">MNTRPYAFAVALLATVHLTDSHAQTRTPGVNARQARQEARINRGVATGQLNAREAARLQGREAGLQAEKRAMKADGVVTPQERQDLRRTENRNSRAIHRQKHDGQVR</sequence>
<evidence type="ECO:0000313" key="3">
    <source>
        <dbReference type="Proteomes" id="UP001167796"/>
    </source>
</evidence>
<feature type="compositionally biased region" description="Basic and acidic residues" evidence="1">
    <location>
        <begin position="82"/>
        <end position="93"/>
    </location>
</feature>
<organism evidence="2 3">
    <name type="scientific">Hymenobacter mellowenesis</name>
    <dbReference type="NCBI Taxonomy" id="3063995"/>
    <lineage>
        <taxon>Bacteria</taxon>
        <taxon>Pseudomonadati</taxon>
        <taxon>Bacteroidota</taxon>
        <taxon>Cytophagia</taxon>
        <taxon>Cytophagales</taxon>
        <taxon>Hymenobacteraceae</taxon>
        <taxon>Hymenobacter</taxon>
    </lineage>
</organism>
<reference evidence="2" key="1">
    <citation type="submission" date="2023-07" db="EMBL/GenBank/DDBJ databases">
        <authorList>
            <person name="Kim M.K."/>
        </authorList>
    </citation>
    <scope>NUCLEOTIDE SEQUENCE</scope>
    <source>
        <strain evidence="2">M29</strain>
    </source>
</reference>
<protein>
    <recommendedName>
        <fullName evidence="4">DUF4148 domain-containing protein</fullName>
    </recommendedName>
</protein>
<keyword evidence="3" id="KW-1185">Reference proteome</keyword>
<dbReference type="Proteomes" id="UP001167796">
    <property type="component" value="Unassembled WGS sequence"/>
</dbReference>
<evidence type="ECO:0000256" key="1">
    <source>
        <dbReference type="SAM" id="MobiDB-lite"/>
    </source>
</evidence>
<dbReference type="RefSeq" id="WP_305014612.1">
    <property type="nucleotide sequence ID" value="NZ_JAUQSX010000026.1"/>
</dbReference>
<accession>A0ABT9AJA3</accession>
<comment type="caution">
    <text evidence="2">The sequence shown here is derived from an EMBL/GenBank/DDBJ whole genome shotgun (WGS) entry which is preliminary data.</text>
</comment>
<name>A0ABT9AJA3_9BACT</name>
<evidence type="ECO:0000313" key="2">
    <source>
        <dbReference type="EMBL" id="MDO7849953.1"/>
    </source>
</evidence>